<gene>
    <name evidence="2" type="ORF">POF50_025420</name>
</gene>
<dbReference type="SUPFAM" id="SSF52096">
    <property type="entry name" value="ClpP/crotonase"/>
    <property type="match status" value="1"/>
</dbReference>
<dbReference type="PANTHER" id="PTHR11941">
    <property type="entry name" value="ENOYL-COA HYDRATASE-RELATED"/>
    <property type="match status" value="1"/>
</dbReference>
<dbReference type="Pfam" id="PF00378">
    <property type="entry name" value="ECH_1"/>
    <property type="match status" value="1"/>
</dbReference>
<comment type="caution">
    <text evidence="2">The sequence shown here is derived from an EMBL/GenBank/DDBJ whole genome shotgun (WGS) entry which is preliminary data.</text>
</comment>
<evidence type="ECO:0000313" key="2">
    <source>
        <dbReference type="EMBL" id="MDI5972642.1"/>
    </source>
</evidence>
<proteinExistence type="predicted"/>
<name>A0AA90KAY5_9ACTN</name>
<protein>
    <submittedName>
        <fullName evidence="2">Enoyl-CoA hydratase/isomerase family protein</fullName>
    </submittedName>
</protein>
<sequence>MTTNATTPKSAPEPVLRMDGSRPLSAERVAELSAFCDRVEQTGPRAVALVHVTGAPGAAWTDGLGVQLVNKWERALRRLERLDVVTVAVADGECGGPALEALLATDYRVATGTVRLVVPVHDQGAWPGMAVYRLANQAGLAATRRAVLFGTPITATEALAARLVDEVVADAGTALARAALLAGRFDGPELAIRRRLMLEATTTSFEDALGSHLAACDRMLRRTAAEVTV</sequence>
<dbReference type="RefSeq" id="WP_271317842.1">
    <property type="nucleotide sequence ID" value="NZ_JABXJJ020000034.1"/>
</dbReference>
<dbReference type="PANTHER" id="PTHR11941:SF54">
    <property type="entry name" value="ENOYL-COA HYDRATASE, MITOCHONDRIAL"/>
    <property type="match status" value="1"/>
</dbReference>
<dbReference type="Gene3D" id="3.90.226.10">
    <property type="entry name" value="2-enoyl-CoA Hydratase, Chain A, domain 1"/>
    <property type="match status" value="1"/>
</dbReference>
<feature type="region of interest" description="Disordered" evidence="1">
    <location>
        <begin position="1"/>
        <end position="20"/>
    </location>
</feature>
<dbReference type="CDD" id="cd06558">
    <property type="entry name" value="crotonase-like"/>
    <property type="match status" value="1"/>
</dbReference>
<dbReference type="NCBIfam" id="NF042431">
    <property type="entry name" value="EnCoAhydt_DpgB"/>
    <property type="match status" value="1"/>
</dbReference>
<dbReference type="GO" id="GO:0006635">
    <property type="term" value="P:fatty acid beta-oxidation"/>
    <property type="evidence" value="ECO:0007669"/>
    <property type="project" value="TreeGrafter"/>
</dbReference>
<evidence type="ECO:0000256" key="1">
    <source>
        <dbReference type="SAM" id="MobiDB-lite"/>
    </source>
</evidence>
<accession>A0AA90KAY5</accession>
<dbReference type="AlphaFoldDB" id="A0AA90KAY5"/>
<dbReference type="InterPro" id="IPR029045">
    <property type="entry name" value="ClpP/crotonase-like_dom_sf"/>
</dbReference>
<organism evidence="2">
    <name type="scientific">Streptantibioticus silvisoli</name>
    <dbReference type="NCBI Taxonomy" id="2705255"/>
    <lineage>
        <taxon>Bacteria</taxon>
        <taxon>Bacillati</taxon>
        <taxon>Actinomycetota</taxon>
        <taxon>Actinomycetes</taxon>
        <taxon>Kitasatosporales</taxon>
        <taxon>Streptomycetaceae</taxon>
        <taxon>Streptantibioticus</taxon>
    </lineage>
</organism>
<dbReference type="EMBL" id="JABXJJ020000034">
    <property type="protein sequence ID" value="MDI5972642.1"/>
    <property type="molecule type" value="Genomic_DNA"/>
</dbReference>
<dbReference type="InterPro" id="IPR001753">
    <property type="entry name" value="Enoyl-CoA_hydra/iso"/>
</dbReference>
<dbReference type="GO" id="GO:0003824">
    <property type="term" value="F:catalytic activity"/>
    <property type="evidence" value="ECO:0007669"/>
    <property type="project" value="UniProtKB-ARBA"/>
</dbReference>
<reference evidence="2" key="1">
    <citation type="submission" date="2023-05" db="EMBL/GenBank/DDBJ databases">
        <title>Streptantibioticus silvisoli sp. nov., acidotolerant actinomycetes 1 from pine litter.</title>
        <authorList>
            <person name="Swiecimska M."/>
            <person name="Golinska P."/>
            <person name="Sangal V."/>
            <person name="Wachnowicz B."/>
            <person name="Goodfellow M."/>
        </authorList>
    </citation>
    <scope>NUCLEOTIDE SEQUENCE</scope>
    <source>
        <strain evidence="2">SL13</strain>
    </source>
</reference>
<dbReference type="InterPro" id="IPR053545">
    <property type="entry name" value="Enoyl-CoA_hydratase-like"/>
</dbReference>